<keyword evidence="8" id="KW-1185">Reference proteome</keyword>
<evidence type="ECO:0000256" key="3">
    <source>
        <dbReference type="ARBA" id="ARBA00023034"/>
    </source>
</evidence>
<dbReference type="InParanoid" id="A0A2P6NKH9"/>
<dbReference type="Pfam" id="PF10392">
    <property type="entry name" value="COG5_N"/>
    <property type="match status" value="1"/>
</dbReference>
<dbReference type="GO" id="GO:0000139">
    <property type="term" value="C:Golgi membrane"/>
    <property type="evidence" value="ECO:0007669"/>
    <property type="project" value="UniProtKB-SubCell"/>
</dbReference>
<evidence type="ECO:0000256" key="2">
    <source>
        <dbReference type="ARBA" id="ARBA00020974"/>
    </source>
</evidence>
<dbReference type="GO" id="GO:0017119">
    <property type="term" value="C:Golgi transport complex"/>
    <property type="evidence" value="ECO:0007669"/>
    <property type="project" value="InterPro"/>
</dbReference>
<dbReference type="OrthoDB" id="18786at2759"/>
<dbReference type="EMBL" id="MDYQ01000062">
    <property type="protein sequence ID" value="PRP84475.1"/>
    <property type="molecule type" value="Genomic_DNA"/>
</dbReference>
<dbReference type="AlphaFoldDB" id="A0A2P6NKH9"/>
<dbReference type="InterPro" id="IPR048485">
    <property type="entry name" value="COG5_helical"/>
</dbReference>
<keyword evidence="4" id="KW-0472">Membrane</keyword>
<feature type="domain" description="Conserved oligomeric Golgi complex subunit 5 helical" evidence="6">
    <location>
        <begin position="164"/>
        <end position="342"/>
    </location>
</feature>
<organism evidence="7 8">
    <name type="scientific">Planoprotostelium fungivorum</name>
    <dbReference type="NCBI Taxonomy" id="1890364"/>
    <lineage>
        <taxon>Eukaryota</taxon>
        <taxon>Amoebozoa</taxon>
        <taxon>Evosea</taxon>
        <taxon>Variosea</taxon>
        <taxon>Cavosteliida</taxon>
        <taxon>Cavosteliaceae</taxon>
        <taxon>Planoprotostelium</taxon>
    </lineage>
</organism>
<dbReference type="InterPro" id="IPR049176">
    <property type="entry name" value="COG5_N"/>
</dbReference>
<comment type="subcellular location">
    <subcellularLocation>
        <location evidence="1">Golgi apparatus membrane</location>
        <topology evidence="1">Peripheral membrane protein</topology>
    </subcellularLocation>
</comment>
<evidence type="ECO:0000256" key="4">
    <source>
        <dbReference type="ARBA" id="ARBA00023136"/>
    </source>
</evidence>
<dbReference type="Proteomes" id="UP000241769">
    <property type="component" value="Unassembled WGS sequence"/>
</dbReference>
<dbReference type="GO" id="GO:0006891">
    <property type="term" value="P:intra-Golgi vesicle-mediated transport"/>
    <property type="evidence" value="ECO:0007669"/>
    <property type="project" value="InterPro"/>
</dbReference>
<comment type="caution">
    <text evidence="7">The sequence shown here is derived from an EMBL/GenBank/DDBJ whole genome shotgun (WGS) entry which is preliminary data.</text>
</comment>
<accession>A0A2P6NKH9</accession>
<gene>
    <name evidence="7" type="ORF">PROFUN_08060</name>
</gene>
<evidence type="ECO:0000259" key="6">
    <source>
        <dbReference type="Pfam" id="PF20649"/>
    </source>
</evidence>
<dbReference type="FunCoup" id="A0A2P6NKH9">
    <property type="interactions" value="138"/>
</dbReference>
<protein>
    <recommendedName>
        <fullName evidence="2">Conserved oligomeric Golgi complex subunit 5</fullName>
    </recommendedName>
</protein>
<dbReference type="InterPro" id="IPR019465">
    <property type="entry name" value="Cog5"/>
</dbReference>
<feature type="domain" description="Conserved oligomeric Golgi complex subunit 5 N-terminal" evidence="5">
    <location>
        <begin position="10"/>
        <end position="132"/>
    </location>
</feature>
<reference evidence="7 8" key="1">
    <citation type="journal article" date="2018" name="Genome Biol. Evol.">
        <title>Multiple Roots of Fruiting Body Formation in Amoebozoa.</title>
        <authorList>
            <person name="Hillmann F."/>
            <person name="Forbes G."/>
            <person name="Novohradska S."/>
            <person name="Ferling I."/>
            <person name="Riege K."/>
            <person name="Groth M."/>
            <person name="Westermann M."/>
            <person name="Marz M."/>
            <person name="Spaller T."/>
            <person name="Winckler T."/>
            <person name="Schaap P."/>
            <person name="Glockner G."/>
        </authorList>
    </citation>
    <scope>NUCLEOTIDE SEQUENCE [LARGE SCALE GENOMIC DNA]</scope>
    <source>
        <strain evidence="7 8">Jena</strain>
    </source>
</reference>
<dbReference type="STRING" id="1890364.A0A2P6NKH9"/>
<evidence type="ECO:0000313" key="8">
    <source>
        <dbReference type="Proteomes" id="UP000241769"/>
    </source>
</evidence>
<dbReference type="PANTHER" id="PTHR13228">
    <property type="entry name" value="CONSERVED OLIGOMERIC GOLGI COMPLEX COMPONENT 5"/>
    <property type="match status" value="1"/>
</dbReference>
<evidence type="ECO:0000259" key="5">
    <source>
        <dbReference type="Pfam" id="PF10392"/>
    </source>
</evidence>
<evidence type="ECO:0000256" key="1">
    <source>
        <dbReference type="ARBA" id="ARBA00004395"/>
    </source>
</evidence>
<sequence length="750" mass="85478">MDLLPAEVKSFADRDFNSSSYTSNAIKSGSVKETLQTLSSSLGALDKELSSQVSLHHEELLHQVSNVRELEDMLQVIQIGIDSLQQSIARIAKEVKEPTQLIAAKTRQLIRMQRTCELLRKINRFSSLLRKLKGHMQAGNRELSKAAQCLYELEFLRRESTLPLQGIDAVDSEVRWIMKANEDVSNNASRMLMQGMETQNQMEVTLAVQVFFNLGQLKPRVEGSLEMLLDRIQKSLQGIAASNEDRSNLWMRVERLTETLHTSCVQVWHLQRVLIKTKNPLNHNSLMDELSLEKEGGISQVFWRDVCSRFASKFQPNSMPQNVESTFINEFPKLNRMVQEFFKRLQNHHELKQMKSRGLGSEEQTLLKNGLRGYKNVYLRRYGTKLGELLGRSLAGKEIPEDLQNVTSFIIDHVEVAQASTEDLAESVAKLTSESISQLAAKCASLITPDPPNISLDNVSPALLRNIRIYNLLWNFYWTINTAFSSPSTTQIRQTMSHSMSEVEKAANLIVGPLFGKFTRQLEQTLISMHREDFSGDKLTTQVDTSAYLKTLQGQVYSFYSNIIPKFLNGQWLQNQTHSLTSRLLRFFVRHATLIRPLGEAGKLKLAADMAQLELSVAMLQPINTLGQQYRSLRALRPFLFRELSSIAENPEKELPPSAVFHHLLSRAPVDLVSPHTFHKMNVLQYSDWMDHHTEQQIWEKVRDCAVHYAGQVNAKGQREYTPVYPVLMSLGQPLVDAWNEKMNQQSNKV</sequence>
<dbReference type="Pfam" id="PF20649">
    <property type="entry name" value="COG5_C"/>
    <property type="match status" value="1"/>
</dbReference>
<evidence type="ECO:0000313" key="7">
    <source>
        <dbReference type="EMBL" id="PRP84475.1"/>
    </source>
</evidence>
<dbReference type="PANTHER" id="PTHR13228:SF3">
    <property type="entry name" value="CONSERVED OLIGOMERIC GOLGI COMPLEX SUBUNIT 5"/>
    <property type="match status" value="1"/>
</dbReference>
<name>A0A2P6NKH9_9EUKA</name>
<keyword evidence="3" id="KW-0333">Golgi apparatus</keyword>
<proteinExistence type="predicted"/>